<evidence type="ECO:0000256" key="2">
    <source>
        <dbReference type="ARBA" id="ARBA00023002"/>
    </source>
</evidence>
<dbReference type="InterPro" id="IPR029479">
    <property type="entry name" value="Nitroreductase"/>
</dbReference>
<dbReference type="CDD" id="cd02062">
    <property type="entry name" value="Nitro_FMN_reductase"/>
    <property type="match status" value="1"/>
</dbReference>
<feature type="domain" description="Nitroreductase" evidence="3">
    <location>
        <begin position="11"/>
        <end position="94"/>
    </location>
</feature>
<feature type="non-terminal residue" evidence="4">
    <location>
        <position position="115"/>
    </location>
</feature>
<dbReference type="InterPro" id="IPR000415">
    <property type="entry name" value="Nitroreductase-like"/>
</dbReference>
<reference evidence="4" key="1">
    <citation type="submission" date="2018-05" db="EMBL/GenBank/DDBJ databases">
        <authorList>
            <person name="Lanie J.A."/>
            <person name="Ng W.-L."/>
            <person name="Kazmierczak K.M."/>
            <person name="Andrzejewski T.M."/>
            <person name="Davidsen T.M."/>
            <person name="Wayne K.J."/>
            <person name="Tettelin H."/>
            <person name="Glass J.I."/>
            <person name="Rusch D."/>
            <person name="Podicherti R."/>
            <person name="Tsui H.-C.T."/>
            <person name="Winkler M.E."/>
        </authorList>
    </citation>
    <scope>NUCLEOTIDE SEQUENCE</scope>
</reference>
<comment type="similarity">
    <text evidence="1">Belongs to the nitroreductase family.</text>
</comment>
<dbReference type="AlphaFoldDB" id="A0A382DZT7"/>
<dbReference type="PANTHER" id="PTHR43673">
    <property type="entry name" value="NAD(P)H NITROREDUCTASE YDGI-RELATED"/>
    <property type="match status" value="1"/>
</dbReference>
<name>A0A382DZT7_9ZZZZ</name>
<dbReference type="SUPFAM" id="SSF55469">
    <property type="entry name" value="FMN-dependent nitroreductase-like"/>
    <property type="match status" value="1"/>
</dbReference>
<accession>A0A382DZT7</accession>
<proteinExistence type="inferred from homology"/>
<gene>
    <name evidence="4" type="ORF">METZ01_LOCUS196762</name>
</gene>
<evidence type="ECO:0000256" key="1">
    <source>
        <dbReference type="ARBA" id="ARBA00007118"/>
    </source>
</evidence>
<evidence type="ECO:0000313" key="4">
    <source>
        <dbReference type="EMBL" id="SVB43908.1"/>
    </source>
</evidence>
<dbReference type="EMBL" id="UINC01041947">
    <property type="protein sequence ID" value="SVB43908.1"/>
    <property type="molecule type" value="Genomic_DNA"/>
</dbReference>
<dbReference type="GO" id="GO:0016491">
    <property type="term" value="F:oxidoreductase activity"/>
    <property type="evidence" value="ECO:0007669"/>
    <property type="project" value="UniProtKB-KW"/>
</dbReference>
<sequence length="115" mass="12992">MEIFDVIYNCRAMRRLDTKPVPGEVLVKLVDAANQAASGSNMQKARWIVVTDTGVKKKLADLNRQGVESYIGPQTSRPDAVPHQSKEKRLRMLDAVIWQTEHMHEMPAIVMACME</sequence>
<dbReference type="Pfam" id="PF00881">
    <property type="entry name" value="Nitroreductase"/>
    <property type="match status" value="1"/>
</dbReference>
<dbReference type="PANTHER" id="PTHR43673:SF10">
    <property type="entry name" value="NADH DEHYDROGENASE_NAD(P)H NITROREDUCTASE XCC3605-RELATED"/>
    <property type="match status" value="1"/>
</dbReference>
<evidence type="ECO:0000259" key="3">
    <source>
        <dbReference type="Pfam" id="PF00881"/>
    </source>
</evidence>
<organism evidence="4">
    <name type="scientific">marine metagenome</name>
    <dbReference type="NCBI Taxonomy" id="408172"/>
    <lineage>
        <taxon>unclassified sequences</taxon>
        <taxon>metagenomes</taxon>
        <taxon>ecological metagenomes</taxon>
    </lineage>
</organism>
<protein>
    <recommendedName>
        <fullName evidence="3">Nitroreductase domain-containing protein</fullName>
    </recommendedName>
</protein>
<dbReference type="Gene3D" id="3.40.109.10">
    <property type="entry name" value="NADH Oxidase"/>
    <property type="match status" value="1"/>
</dbReference>
<keyword evidence="2" id="KW-0560">Oxidoreductase</keyword>